<feature type="region of interest" description="Disordered" evidence="1">
    <location>
        <begin position="30"/>
        <end position="78"/>
    </location>
</feature>
<sequence>MLLAKHTGALISRRCPLAPSLYAFHRDISQSTTARNNPPESTSSPEPTESDAATLFENPTPAEASTTEVETSEPGVERYANPKRRSYKWLYSDDGWQYALAKKGHTNWLGRRVPFPMNPAFQPRTPTPDAMREEIYRVWKSDPTKNTPRMLAYRFKFSIHRIEAILKLKVLEKRMEEEGKVALQKDLTKNMENLLGVRQYEPSKPDASLVGGSEPVTKTIPEVGSPLFRAIDEEEEYSAQDAARDLQKAPLNSSSGAHQSLSGTEPFELVDSVALLKQEKTRDDHKVVEKNPVLINRRWDFMFTDINPNLPPKDRKILVRTTEGVLRHATPLERKDRIQKLWPKDAKIAYRV</sequence>
<gene>
    <name evidence="2" type="ORF">H4R34_003030</name>
</gene>
<dbReference type="EMBL" id="JANBQB010000249">
    <property type="protein sequence ID" value="KAJ1978912.1"/>
    <property type="molecule type" value="Genomic_DNA"/>
</dbReference>
<dbReference type="Proteomes" id="UP001151582">
    <property type="component" value="Unassembled WGS sequence"/>
</dbReference>
<proteinExistence type="predicted"/>
<dbReference type="Pfam" id="PF12298">
    <property type="entry name" value="Bot1p"/>
    <property type="match status" value="1"/>
</dbReference>
<dbReference type="PANTHER" id="PTHR28158">
    <property type="entry name" value="37S RIBOSOMAL PROTEIN S35, MITOCHONDRIAL"/>
    <property type="match status" value="1"/>
</dbReference>
<feature type="compositionally biased region" description="Low complexity" evidence="1">
    <location>
        <begin position="38"/>
        <end position="47"/>
    </location>
</feature>
<reference evidence="2" key="1">
    <citation type="submission" date="2022-07" db="EMBL/GenBank/DDBJ databases">
        <title>Phylogenomic reconstructions and comparative analyses of Kickxellomycotina fungi.</title>
        <authorList>
            <person name="Reynolds N.K."/>
            <person name="Stajich J.E."/>
            <person name="Barry K."/>
            <person name="Grigoriev I.V."/>
            <person name="Crous P."/>
            <person name="Smith M.E."/>
        </authorList>
    </citation>
    <scope>NUCLEOTIDE SEQUENCE</scope>
    <source>
        <strain evidence="2">RSA 567</strain>
    </source>
</reference>
<dbReference type="Pfam" id="PF10245">
    <property type="entry name" value="MRP-S22"/>
    <property type="match status" value="1"/>
</dbReference>
<dbReference type="AlphaFoldDB" id="A0A9W8B2W4"/>
<keyword evidence="3" id="KW-1185">Reference proteome</keyword>
<protein>
    <recommendedName>
        <fullName evidence="4">37S ribosomal protein S35, mitochondrial</fullName>
    </recommendedName>
</protein>
<feature type="compositionally biased region" description="Low complexity" evidence="1">
    <location>
        <begin position="59"/>
        <end position="74"/>
    </location>
</feature>
<evidence type="ECO:0008006" key="4">
    <source>
        <dbReference type="Google" id="ProtNLM"/>
    </source>
</evidence>
<dbReference type="GO" id="GO:0032543">
    <property type="term" value="P:mitochondrial translation"/>
    <property type="evidence" value="ECO:0007669"/>
    <property type="project" value="TreeGrafter"/>
</dbReference>
<comment type="caution">
    <text evidence="2">The sequence shown here is derived from an EMBL/GenBank/DDBJ whole genome shotgun (WGS) entry which is preliminary data.</text>
</comment>
<dbReference type="GO" id="GO:0003735">
    <property type="term" value="F:structural constituent of ribosome"/>
    <property type="evidence" value="ECO:0007669"/>
    <property type="project" value="TreeGrafter"/>
</dbReference>
<organism evidence="2 3">
    <name type="scientific">Dimargaris verticillata</name>
    <dbReference type="NCBI Taxonomy" id="2761393"/>
    <lineage>
        <taxon>Eukaryota</taxon>
        <taxon>Fungi</taxon>
        <taxon>Fungi incertae sedis</taxon>
        <taxon>Zoopagomycota</taxon>
        <taxon>Kickxellomycotina</taxon>
        <taxon>Dimargaritomycetes</taxon>
        <taxon>Dimargaritales</taxon>
        <taxon>Dimargaritaceae</taxon>
        <taxon>Dimargaris</taxon>
    </lineage>
</organism>
<accession>A0A9W8B2W4</accession>
<evidence type="ECO:0000313" key="2">
    <source>
        <dbReference type="EMBL" id="KAJ1978912.1"/>
    </source>
</evidence>
<dbReference type="OrthoDB" id="10052321at2759"/>
<dbReference type="PANTHER" id="PTHR28158:SF1">
    <property type="entry name" value="SMALL RIBOSOMAL SUBUNIT PROTEIN MS45"/>
    <property type="match status" value="1"/>
</dbReference>
<evidence type="ECO:0000256" key="1">
    <source>
        <dbReference type="SAM" id="MobiDB-lite"/>
    </source>
</evidence>
<dbReference type="InterPro" id="IPR019374">
    <property type="entry name" value="Ribosomal_mS22"/>
</dbReference>
<dbReference type="GO" id="GO:0005763">
    <property type="term" value="C:mitochondrial small ribosomal subunit"/>
    <property type="evidence" value="ECO:0007669"/>
    <property type="project" value="TreeGrafter"/>
</dbReference>
<dbReference type="InterPro" id="IPR021036">
    <property type="entry name" value="Ribosomal_mS45"/>
</dbReference>
<name>A0A9W8B2W4_9FUNG</name>
<evidence type="ECO:0000313" key="3">
    <source>
        <dbReference type="Proteomes" id="UP001151582"/>
    </source>
</evidence>